<feature type="chain" id="PRO_5006829588" evidence="2">
    <location>
        <begin position="19"/>
        <end position="173"/>
    </location>
</feature>
<accession>A0A0U1XN03</accession>
<geneLocation type="mitochondrion" evidence="3"/>
<keyword evidence="2" id="KW-0732">Signal</keyword>
<evidence type="ECO:0000313" key="3">
    <source>
        <dbReference type="EMBL" id="AIU56067.1"/>
    </source>
</evidence>
<evidence type="ECO:0000256" key="2">
    <source>
        <dbReference type="SAM" id="SignalP"/>
    </source>
</evidence>
<dbReference type="AlphaFoldDB" id="A0A0U1XN03"/>
<sequence length="173" mass="18745">MFEMFVMVLSLLVVLGIASSSHPLVLGGMLLLLSSLCVLFVAIKMSSLIAIFLFMVFIGGLLVLFSYVVSLASNPFVFSKVDEIPVLLLGVALLSVLGVFMVFVCVYSTGVNEVLSFLVDTFQWAKLITMSNLWLKIIVFLSVLLFLSMVVVVNICSSFKGALVKFLKGSANG</sequence>
<feature type="transmembrane region" description="Helical" evidence="1">
    <location>
        <begin position="133"/>
        <end position="156"/>
    </location>
</feature>
<name>A0A0U1XN03_9BIVA</name>
<feature type="signal peptide" evidence="2">
    <location>
        <begin position="1"/>
        <end position="18"/>
    </location>
</feature>
<keyword evidence="1" id="KW-0812">Transmembrane</keyword>
<reference evidence="3" key="1">
    <citation type="journal article" date="2014" name="Mitochondrial DNA">
        <title>Novel gene arrangement in the mitochondrial genome of the Cortes Geoduck clam (Panopea globosa).</title>
        <authorList>
            <person name="Bisbal-Pardo C.I."/>
            <person name="Rio-Portilla M.A."/>
            <person name="Rocha-Olivares A."/>
        </authorList>
    </citation>
    <scope>NUCLEOTIDE SEQUENCE</scope>
</reference>
<keyword evidence="1" id="KW-1133">Transmembrane helix</keyword>
<organism evidence="3">
    <name type="scientific">Panopea globosa</name>
    <dbReference type="NCBI Taxonomy" id="1237092"/>
    <lineage>
        <taxon>Eukaryota</taxon>
        <taxon>Metazoa</taxon>
        <taxon>Spiralia</taxon>
        <taxon>Lophotrochozoa</taxon>
        <taxon>Mollusca</taxon>
        <taxon>Bivalvia</taxon>
        <taxon>Autobranchia</taxon>
        <taxon>Heteroconchia</taxon>
        <taxon>Euheterodonta</taxon>
        <taxon>Imparidentia</taxon>
        <taxon>Adapedonta</taxon>
        <taxon>Hiatelloidea</taxon>
        <taxon>Hiatellidae</taxon>
        <taxon>Panopea</taxon>
    </lineage>
</organism>
<keyword evidence="3" id="KW-0496">Mitochondrion</keyword>
<proteinExistence type="predicted"/>
<feature type="transmembrane region" description="Helical" evidence="1">
    <location>
        <begin position="84"/>
        <end position="109"/>
    </location>
</feature>
<gene>
    <name evidence="3" type="primary">nad6</name>
</gene>
<evidence type="ECO:0000256" key="1">
    <source>
        <dbReference type="SAM" id="Phobius"/>
    </source>
</evidence>
<keyword evidence="1" id="KW-0472">Membrane</keyword>
<feature type="transmembrane region" description="Helical" evidence="1">
    <location>
        <begin position="47"/>
        <end position="72"/>
    </location>
</feature>
<dbReference type="EMBL" id="KM580068">
    <property type="protein sequence ID" value="AIU56067.1"/>
    <property type="molecule type" value="Genomic_DNA"/>
</dbReference>
<protein>
    <submittedName>
        <fullName evidence="3">NADH dehydrogenase subunit 6</fullName>
    </submittedName>
</protein>